<reference evidence="1 2" key="1">
    <citation type="submission" date="2020-05" db="EMBL/GenBank/DDBJ databases">
        <title>Identification and distribution of gene clusters putatively required for synthesis of sphingolipid metabolism inhibitors in phylogenetically diverse species of the filamentous fungus Fusarium.</title>
        <authorList>
            <person name="Kim H.-S."/>
            <person name="Busman M."/>
            <person name="Brown D.W."/>
            <person name="Divon H."/>
            <person name="Uhlig S."/>
            <person name="Proctor R.H."/>
        </authorList>
    </citation>
    <scope>NUCLEOTIDE SEQUENCE [LARGE SCALE GENOMIC DNA]</scope>
    <source>
        <strain evidence="1 2">NRRL 53147</strain>
    </source>
</reference>
<protein>
    <submittedName>
        <fullName evidence="1">Uncharacterized protein</fullName>
    </submittedName>
</protein>
<gene>
    <name evidence="1" type="ORF">FMEXI_933</name>
</gene>
<dbReference type="AlphaFoldDB" id="A0A8H5JMS7"/>
<dbReference type="EMBL" id="JAAOAM010000024">
    <property type="protein sequence ID" value="KAF5556880.1"/>
    <property type="molecule type" value="Genomic_DNA"/>
</dbReference>
<proteinExistence type="predicted"/>
<accession>A0A8H5JMS7</accession>
<keyword evidence="2" id="KW-1185">Reference proteome</keyword>
<comment type="caution">
    <text evidence="1">The sequence shown here is derived from an EMBL/GenBank/DDBJ whole genome shotgun (WGS) entry which is preliminary data.</text>
</comment>
<name>A0A8H5JMS7_9HYPO</name>
<evidence type="ECO:0000313" key="2">
    <source>
        <dbReference type="Proteomes" id="UP000522262"/>
    </source>
</evidence>
<sequence length="208" mass="23853">MAMTFSVDVPAGTEVVLSLLLIFALAYAARKCIDLGKPEHSDPSCTDYDDSLPPLGGRPFTGPELAHHNTQEMIKKQIENIEKNRQAAFEELCKIHARRGKIEKTLGNLTEILKRDYPTPRGPADEFAKRMELEKTIRHLAKEREECYGIVDSICHRMYMMLIQRLALRRKIDRLDLQMESARLADILYPWNVASDGLWGQIEEQKDQ</sequence>
<dbReference type="Proteomes" id="UP000522262">
    <property type="component" value="Unassembled WGS sequence"/>
</dbReference>
<organism evidence="1 2">
    <name type="scientific">Fusarium mexicanum</name>
    <dbReference type="NCBI Taxonomy" id="751941"/>
    <lineage>
        <taxon>Eukaryota</taxon>
        <taxon>Fungi</taxon>
        <taxon>Dikarya</taxon>
        <taxon>Ascomycota</taxon>
        <taxon>Pezizomycotina</taxon>
        <taxon>Sordariomycetes</taxon>
        <taxon>Hypocreomycetidae</taxon>
        <taxon>Hypocreales</taxon>
        <taxon>Nectriaceae</taxon>
        <taxon>Fusarium</taxon>
        <taxon>Fusarium fujikuroi species complex</taxon>
    </lineage>
</organism>
<evidence type="ECO:0000313" key="1">
    <source>
        <dbReference type="EMBL" id="KAF5556880.1"/>
    </source>
</evidence>